<keyword evidence="2" id="KW-1185">Reference proteome</keyword>
<dbReference type="EMBL" id="CM046391">
    <property type="protein sequence ID" value="KAI8561506.1"/>
    <property type="molecule type" value="Genomic_DNA"/>
</dbReference>
<accession>A0ACC0P7H5</accession>
<evidence type="ECO:0000313" key="1">
    <source>
        <dbReference type="EMBL" id="KAI8561506.1"/>
    </source>
</evidence>
<proteinExistence type="predicted"/>
<reference evidence="1" key="1">
    <citation type="submission" date="2022-02" db="EMBL/GenBank/DDBJ databases">
        <title>Plant Genome Project.</title>
        <authorList>
            <person name="Zhang R.-G."/>
        </authorList>
    </citation>
    <scope>NUCLEOTIDE SEQUENCE</scope>
    <source>
        <strain evidence="1">AT1</strain>
    </source>
</reference>
<protein>
    <submittedName>
        <fullName evidence="1">Uncharacterized protein</fullName>
    </submittedName>
</protein>
<name>A0ACC0P7H5_RHOML</name>
<sequence length="282" mass="30969">MCSVGLQLRMASFAAKASGSISDQVLPALPVQEKGSRNKRKFRADPPLGDTTKISLPQNECSSYKFSSEKFEITPLNGHPNGCDMCSMSRDHSDALKLDHSLSTAAEPSEVVPIWYREEVEVADEVHDADWSDLTESQLEELVLSNLDTIFKSAMEKIVANGYSEQVVTKAVLRNGQETALSREHYFDDLQQMEKYILTELVCVLREVRPFFCTGDAMWCLLICDMNVSYACAMDGDPLSTLSGDGGPNGNNSLNLGTRSSELDLPIPCNPNSSIACAHTCK</sequence>
<organism evidence="1 2">
    <name type="scientific">Rhododendron molle</name>
    <name type="common">Chinese azalea</name>
    <name type="synonym">Azalea mollis</name>
    <dbReference type="NCBI Taxonomy" id="49168"/>
    <lineage>
        <taxon>Eukaryota</taxon>
        <taxon>Viridiplantae</taxon>
        <taxon>Streptophyta</taxon>
        <taxon>Embryophyta</taxon>
        <taxon>Tracheophyta</taxon>
        <taxon>Spermatophyta</taxon>
        <taxon>Magnoliopsida</taxon>
        <taxon>eudicotyledons</taxon>
        <taxon>Gunneridae</taxon>
        <taxon>Pentapetalae</taxon>
        <taxon>asterids</taxon>
        <taxon>Ericales</taxon>
        <taxon>Ericaceae</taxon>
        <taxon>Ericoideae</taxon>
        <taxon>Rhodoreae</taxon>
        <taxon>Rhododendron</taxon>
    </lineage>
</organism>
<evidence type="ECO:0000313" key="2">
    <source>
        <dbReference type="Proteomes" id="UP001062846"/>
    </source>
</evidence>
<comment type="caution">
    <text evidence="1">The sequence shown here is derived from an EMBL/GenBank/DDBJ whole genome shotgun (WGS) entry which is preliminary data.</text>
</comment>
<dbReference type="Proteomes" id="UP001062846">
    <property type="component" value="Chromosome 4"/>
</dbReference>
<gene>
    <name evidence="1" type="ORF">RHMOL_Rhmol04G0345300</name>
</gene>